<evidence type="ECO:0000256" key="2">
    <source>
        <dbReference type="ARBA" id="ARBA00022490"/>
    </source>
</evidence>
<keyword evidence="8 10" id="KW-0030">Aminoacyl-tRNA synthetase</keyword>
<dbReference type="FunFam" id="3.40.50.620:FF:000061">
    <property type="entry name" value="Tyrosine--tRNA ligase"/>
    <property type="match status" value="1"/>
</dbReference>
<evidence type="ECO:0000256" key="4">
    <source>
        <dbReference type="ARBA" id="ARBA00022741"/>
    </source>
</evidence>
<dbReference type="EC" id="6.1.1.1" evidence="10"/>
<feature type="binding site" evidence="10">
    <location>
        <position position="233"/>
    </location>
    <ligand>
        <name>ATP</name>
        <dbReference type="ChEBI" id="CHEBI:30616"/>
    </ligand>
</feature>
<dbReference type="GO" id="GO:0006437">
    <property type="term" value="P:tyrosyl-tRNA aminoacylation"/>
    <property type="evidence" value="ECO:0007669"/>
    <property type="project" value="UniProtKB-UniRule"/>
</dbReference>
<comment type="caution">
    <text evidence="13">The sequence shown here is derived from an EMBL/GenBank/DDBJ whole genome shotgun (WGS) entry which is preliminary data.</text>
</comment>
<dbReference type="InterPro" id="IPR024108">
    <property type="entry name" value="Tyr-tRNA-ligase_bac_2"/>
</dbReference>
<evidence type="ECO:0000256" key="3">
    <source>
        <dbReference type="ARBA" id="ARBA00022598"/>
    </source>
</evidence>
<dbReference type="HAMAP" id="MF_02007">
    <property type="entry name" value="Tyr_tRNA_synth_type2"/>
    <property type="match status" value="1"/>
</dbReference>
<dbReference type="Gene3D" id="1.10.240.10">
    <property type="entry name" value="Tyrosyl-Transfer RNA Synthetase"/>
    <property type="match status" value="1"/>
</dbReference>
<evidence type="ECO:0000256" key="1">
    <source>
        <dbReference type="ARBA" id="ARBA00011738"/>
    </source>
</evidence>
<dbReference type="AlphaFoldDB" id="A0A934M2Q6"/>
<dbReference type="Pfam" id="PF00579">
    <property type="entry name" value="tRNA-synt_1b"/>
    <property type="match status" value="1"/>
</dbReference>
<dbReference type="EMBL" id="JAEEGB010000005">
    <property type="protein sequence ID" value="MBI6872190.1"/>
    <property type="molecule type" value="Genomic_DNA"/>
</dbReference>
<dbReference type="SUPFAM" id="SSF55174">
    <property type="entry name" value="Alpha-L RNA-binding motif"/>
    <property type="match status" value="1"/>
</dbReference>
<dbReference type="InterPro" id="IPR002307">
    <property type="entry name" value="Tyr-tRNA-ligase"/>
</dbReference>
<protein>
    <recommendedName>
        <fullName evidence="10">Tyrosine--tRNA ligase</fullName>
        <ecNumber evidence="10">6.1.1.1</ecNumber>
    </recommendedName>
    <alternativeName>
        <fullName evidence="10">Tyrosyl-tRNA synthetase</fullName>
        <shortName evidence="10">TyrRS</shortName>
    </alternativeName>
</protein>
<keyword evidence="5 10" id="KW-0067">ATP-binding</keyword>
<comment type="similarity">
    <text evidence="10">Belongs to the class-I aminoacyl-tRNA synthetase family. TyrS type 2 subfamily.</text>
</comment>
<feature type="short sequence motif" description="'HIGH' region" evidence="10">
    <location>
        <begin position="46"/>
        <end position="55"/>
    </location>
</feature>
<dbReference type="SMART" id="SM00363">
    <property type="entry name" value="S4"/>
    <property type="match status" value="1"/>
</dbReference>
<name>A0A934M2Q6_9CLOT</name>
<dbReference type="FunFam" id="1.10.240.10:FF:000006">
    <property type="entry name" value="Tyrosine--tRNA ligase"/>
    <property type="match status" value="1"/>
</dbReference>
<comment type="catalytic activity">
    <reaction evidence="9 10">
        <text>tRNA(Tyr) + L-tyrosine + ATP = L-tyrosyl-tRNA(Tyr) + AMP + diphosphate + H(+)</text>
        <dbReference type="Rhea" id="RHEA:10220"/>
        <dbReference type="Rhea" id="RHEA-COMP:9706"/>
        <dbReference type="Rhea" id="RHEA-COMP:9707"/>
        <dbReference type="ChEBI" id="CHEBI:15378"/>
        <dbReference type="ChEBI" id="CHEBI:30616"/>
        <dbReference type="ChEBI" id="CHEBI:33019"/>
        <dbReference type="ChEBI" id="CHEBI:58315"/>
        <dbReference type="ChEBI" id="CHEBI:78442"/>
        <dbReference type="ChEBI" id="CHEBI:78536"/>
        <dbReference type="ChEBI" id="CHEBI:456215"/>
        <dbReference type="EC" id="6.1.1.1"/>
    </reaction>
</comment>
<comment type="subunit">
    <text evidence="1 10">Homodimer.</text>
</comment>
<dbReference type="GO" id="GO:0005829">
    <property type="term" value="C:cytosol"/>
    <property type="evidence" value="ECO:0007669"/>
    <property type="project" value="TreeGrafter"/>
</dbReference>
<sequence length="401" mass="45626">MISVKEQIKIIQKGAAEIINVEELEQKLIKSQTENRPLVVKLGLDPSAPDIHLGHAVVLRKIKQLQDLGHKAVIIIGDFTGMIGDPTGKSKARKQLTKEQVIENAKTYEKQIFKVLDREKTEVRFNSEWLGKLNFRDVIELASKLTVARMLEREDFKNRFNNQISIGIHEFFYPLMQAYDSIELKADIELGGTDQRFNILMGRTMQKEYNQESQIAMFMPILEGIDGKEKMSKSLGNYIGINESAEEIYTKVMQIPDELIIKYFELATDIHPDEIDKIKAMLETNEDNPRDVKMRLAKEIVILYHGDKAASAAEANFKNVFQNNEIPEDIPSVDIVKGENIIDIITKSKLAPSKSEAKRLMLQGGIRVNGEKVSDFENTPLKNEDIIQVGKRKFVKVLKEA</sequence>
<dbReference type="PANTHER" id="PTHR11766">
    <property type="entry name" value="TYROSYL-TRNA SYNTHETASE"/>
    <property type="match status" value="1"/>
</dbReference>
<dbReference type="CDD" id="cd00165">
    <property type="entry name" value="S4"/>
    <property type="match status" value="1"/>
</dbReference>
<dbReference type="CDD" id="cd00805">
    <property type="entry name" value="TyrRS_core"/>
    <property type="match status" value="1"/>
</dbReference>
<reference evidence="13" key="1">
    <citation type="submission" date="2020-12" db="EMBL/GenBank/DDBJ databases">
        <title>Clostridium thailandense sp. nov., a novel acetogenic bacterium isolated from peat land soil in Thailand.</title>
        <authorList>
            <person name="Chaikitkaew S."/>
            <person name="Birkeland N.K."/>
        </authorList>
    </citation>
    <scope>NUCLEOTIDE SEQUENCE</scope>
    <source>
        <strain evidence="13">DSM 17425</strain>
    </source>
</reference>
<dbReference type="PROSITE" id="PS00178">
    <property type="entry name" value="AA_TRNA_LIGASE_I"/>
    <property type="match status" value="1"/>
</dbReference>
<comment type="subcellular location">
    <subcellularLocation>
        <location evidence="10">Cytoplasm</location>
    </subcellularLocation>
</comment>
<dbReference type="InterPro" id="IPR024088">
    <property type="entry name" value="Tyr-tRNA-ligase_bac-type"/>
</dbReference>
<feature type="domain" description="RNA-binding S4" evidence="12">
    <location>
        <begin position="339"/>
        <end position="400"/>
    </location>
</feature>
<keyword evidence="4 10" id="KW-0547">Nucleotide-binding</keyword>
<dbReference type="PRINTS" id="PR01040">
    <property type="entry name" value="TRNASYNTHTYR"/>
</dbReference>
<evidence type="ECO:0000256" key="8">
    <source>
        <dbReference type="ARBA" id="ARBA00023146"/>
    </source>
</evidence>
<dbReference type="Pfam" id="PF22421">
    <property type="entry name" value="SYY_C-terminal"/>
    <property type="match status" value="1"/>
</dbReference>
<evidence type="ECO:0000256" key="7">
    <source>
        <dbReference type="ARBA" id="ARBA00022917"/>
    </source>
</evidence>
<dbReference type="PROSITE" id="PS50889">
    <property type="entry name" value="S4"/>
    <property type="match status" value="1"/>
</dbReference>
<dbReference type="GO" id="GO:0005524">
    <property type="term" value="F:ATP binding"/>
    <property type="evidence" value="ECO:0007669"/>
    <property type="project" value="UniProtKB-UniRule"/>
</dbReference>
<dbReference type="GO" id="GO:0003723">
    <property type="term" value="F:RNA binding"/>
    <property type="evidence" value="ECO:0007669"/>
    <property type="project" value="UniProtKB-KW"/>
</dbReference>
<dbReference type="InterPro" id="IPR002305">
    <property type="entry name" value="aa-tRNA-synth_Ic"/>
</dbReference>
<comment type="function">
    <text evidence="10">Catalyzes the attachment of tyrosine to tRNA(Tyr) in a two-step reaction: tyrosine is first activated by ATP to form Tyr-AMP and then transferred to the acceptor end of tRNA(Tyr).</text>
</comment>
<dbReference type="InterPro" id="IPR001412">
    <property type="entry name" value="aa-tRNA-synth_I_CS"/>
</dbReference>
<proteinExistence type="inferred from homology"/>
<organism evidence="13 14">
    <name type="scientific">Clostridium aciditolerans</name>
    <dbReference type="NCBI Taxonomy" id="339861"/>
    <lineage>
        <taxon>Bacteria</taxon>
        <taxon>Bacillati</taxon>
        <taxon>Bacillota</taxon>
        <taxon>Clostridia</taxon>
        <taxon>Eubacteriales</taxon>
        <taxon>Clostridiaceae</taxon>
        <taxon>Clostridium</taxon>
    </lineage>
</organism>
<keyword evidence="2 10" id="KW-0963">Cytoplasm</keyword>
<dbReference type="InterPro" id="IPR014729">
    <property type="entry name" value="Rossmann-like_a/b/a_fold"/>
</dbReference>
<dbReference type="NCBIfam" id="TIGR00234">
    <property type="entry name" value="tyrS"/>
    <property type="match status" value="1"/>
</dbReference>
<dbReference type="PANTHER" id="PTHR11766:SF1">
    <property type="entry name" value="TYROSINE--TRNA LIGASE"/>
    <property type="match status" value="1"/>
</dbReference>
<dbReference type="SUPFAM" id="SSF52374">
    <property type="entry name" value="Nucleotidylyl transferase"/>
    <property type="match status" value="1"/>
</dbReference>
<keyword evidence="7 10" id="KW-0648">Protein biosynthesis</keyword>
<keyword evidence="6 11" id="KW-0694">RNA-binding</keyword>
<evidence type="ECO:0000256" key="5">
    <source>
        <dbReference type="ARBA" id="ARBA00022840"/>
    </source>
</evidence>
<accession>A0A934M2Q6</accession>
<evidence type="ECO:0000313" key="13">
    <source>
        <dbReference type="EMBL" id="MBI6872190.1"/>
    </source>
</evidence>
<feature type="short sequence motif" description="'KMSKS' region" evidence="10">
    <location>
        <begin position="230"/>
        <end position="234"/>
    </location>
</feature>
<keyword evidence="3 10" id="KW-0436">Ligase</keyword>
<evidence type="ECO:0000256" key="11">
    <source>
        <dbReference type="PROSITE-ProRule" id="PRU00182"/>
    </source>
</evidence>
<dbReference type="InterPro" id="IPR002942">
    <property type="entry name" value="S4_RNA-bd"/>
</dbReference>
<dbReference type="Gene3D" id="3.10.290.10">
    <property type="entry name" value="RNA-binding S4 domain"/>
    <property type="match status" value="1"/>
</dbReference>
<evidence type="ECO:0000256" key="9">
    <source>
        <dbReference type="ARBA" id="ARBA00048248"/>
    </source>
</evidence>
<dbReference type="Proteomes" id="UP000622687">
    <property type="component" value="Unassembled WGS sequence"/>
</dbReference>
<dbReference type="GO" id="GO:0004831">
    <property type="term" value="F:tyrosine-tRNA ligase activity"/>
    <property type="evidence" value="ECO:0007669"/>
    <property type="project" value="UniProtKB-UniRule"/>
</dbReference>
<evidence type="ECO:0000256" key="10">
    <source>
        <dbReference type="HAMAP-Rule" id="MF_02007"/>
    </source>
</evidence>
<dbReference type="InterPro" id="IPR054608">
    <property type="entry name" value="SYY-like_C"/>
</dbReference>
<dbReference type="Gene3D" id="3.40.50.620">
    <property type="entry name" value="HUPs"/>
    <property type="match status" value="1"/>
</dbReference>
<evidence type="ECO:0000256" key="6">
    <source>
        <dbReference type="ARBA" id="ARBA00022884"/>
    </source>
</evidence>
<evidence type="ECO:0000313" key="14">
    <source>
        <dbReference type="Proteomes" id="UP000622687"/>
    </source>
</evidence>
<gene>
    <name evidence="10" type="primary">tyrS</name>
    <name evidence="13" type="ORF">I6U51_05640</name>
</gene>
<dbReference type="InterPro" id="IPR036986">
    <property type="entry name" value="S4_RNA-bd_sf"/>
</dbReference>
<keyword evidence="14" id="KW-1185">Reference proteome</keyword>
<evidence type="ECO:0000259" key="12">
    <source>
        <dbReference type="SMART" id="SM00363"/>
    </source>
</evidence>
<dbReference type="RefSeq" id="WP_211141682.1">
    <property type="nucleotide sequence ID" value="NZ_JAEEGB010000005.1"/>
</dbReference>